<feature type="region of interest" description="Disordered" evidence="1">
    <location>
        <begin position="45"/>
        <end position="68"/>
    </location>
</feature>
<proteinExistence type="predicted"/>
<dbReference type="Proteomes" id="UP001600888">
    <property type="component" value="Unassembled WGS sequence"/>
</dbReference>
<gene>
    <name evidence="2" type="ORF">FJTKL_11792</name>
</gene>
<evidence type="ECO:0000256" key="1">
    <source>
        <dbReference type="SAM" id="MobiDB-lite"/>
    </source>
</evidence>
<evidence type="ECO:0000313" key="3">
    <source>
        <dbReference type="Proteomes" id="UP001600888"/>
    </source>
</evidence>
<accession>A0ABR4EF97</accession>
<evidence type="ECO:0000313" key="2">
    <source>
        <dbReference type="EMBL" id="KAL2281121.1"/>
    </source>
</evidence>
<keyword evidence="3" id="KW-1185">Reference proteome</keyword>
<protein>
    <submittedName>
        <fullName evidence="2">Uncharacterized protein</fullName>
    </submittedName>
</protein>
<feature type="compositionally biased region" description="Basic residues" evidence="1">
    <location>
        <begin position="59"/>
        <end position="68"/>
    </location>
</feature>
<name>A0ABR4EF97_9PEZI</name>
<comment type="caution">
    <text evidence="2">The sequence shown here is derived from an EMBL/GenBank/DDBJ whole genome shotgun (WGS) entry which is preliminary data.</text>
</comment>
<reference evidence="2 3" key="1">
    <citation type="submission" date="2024-03" db="EMBL/GenBank/DDBJ databases">
        <title>A high-quality draft genome sequence of Diaporthe vaccinii, a causative agent of upright dieback and viscid rot disease in cranberry plants.</title>
        <authorList>
            <person name="Sarrasin M."/>
            <person name="Lang B.F."/>
            <person name="Burger G."/>
        </authorList>
    </citation>
    <scope>NUCLEOTIDE SEQUENCE [LARGE SCALE GENOMIC DNA]</scope>
    <source>
        <strain evidence="2 3">IS7</strain>
    </source>
</reference>
<dbReference type="EMBL" id="JBAWTH010000059">
    <property type="protein sequence ID" value="KAL2281121.1"/>
    <property type="molecule type" value="Genomic_DNA"/>
</dbReference>
<sequence length="68" mass="7967">MSGNRNVDDIPRSPEMCQGYFQPVKARLQMFFNMGIMKRHCRRSFPKDRAQSMTMARVNRTKSKKKAA</sequence>
<organism evidence="2 3">
    <name type="scientific">Diaporthe vaccinii</name>
    <dbReference type="NCBI Taxonomy" id="105482"/>
    <lineage>
        <taxon>Eukaryota</taxon>
        <taxon>Fungi</taxon>
        <taxon>Dikarya</taxon>
        <taxon>Ascomycota</taxon>
        <taxon>Pezizomycotina</taxon>
        <taxon>Sordariomycetes</taxon>
        <taxon>Sordariomycetidae</taxon>
        <taxon>Diaporthales</taxon>
        <taxon>Diaporthaceae</taxon>
        <taxon>Diaporthe</taxon>
        <taxon>Diaporthe eres species complex</taxon>
    </lineage>
</organism>